<dbReference type="AlphaFoldDB" id="A0A7E4VVI0"/>
<sequence>MGYCIAHLPYGLRRRLSEVATPLERYNLQVAAGSKDICPPFLQMLQTKKLSLEFRVLKGVLTVSELLEDDSVEPFVVAPDDLVLCEMDVCFRNMNVDDLEAPIFQHFMLKPAAIQFVECDDTAAFYQKVSAMTNAAADRITICNATPVCFKDVFESFPETTRLYLHTVLPNGWMADLVKHQKKRLVGCYVFAIEEHVGSFTSREVTTLFKRQEKHFEVLLRVWNHTRQYIKGVEKKLDRCLKRLEDQDRFGRFTLSYGNVAVKFN</sequence>
<evidence type="ECO:0000313" key="2">
    <source>
        <dbReference type="WBParaSite" id="Pan_g3879.t1"/>
    </source>
</evidence>
<keyword evidence="1" id="KW-1185">Reference proteome</keyword>
<evidence type="ECO:0000313" key="1">
    <source>
        <dbReference type="Proteomes" id="UP000492821"/>
    </source>
</evidence>
<dbReference type="WBParaSite" id="Pan_g3879.t1">
    <property type="protein sequence ID" value="Pan_g3879.t1"/>
    <property type="gene ID" value="Pan_g3879"/>
</dbReference>
<reference evidence="2" key="2">
    <citation type="submission" date="2020-10" db="UniProtKB">
        <authorList>
            <consortium name="WormBaseParasite"/>
        </authorList>
    </citation>
    <scope>IDENTIFICATION</scope>
</reference>
<protein>
    <submittedName>
        <fullName evidence="2">DUF38 domain-containing protein</fullName>
    </submittedName>
</protein>
<name>A0A7E4VVI0_PANRE</name>
<organism evidence="1 2">
    <name type="scientific">Panagrellus redivivus</name>
    <name type="common">Microworm</name>
    <dbReference type="NCBI Taxonomy" id="6233"/>
    <lineage>
        <taxon>Eukaryota</taxon>
        <taxon>Metazoa</taxon>
        <taxon>Ecdysozoa</taxon>
        <taxon>Nematoda</taxon>
        <taxon>Chromadorea</taxon>
        <taxon>Rhabditida</taxon>
        <taxon>Tylenchina</taxon>
        <taxon>Panagrolaimomorpha</taxon>
        <taxon>Panagrolaimoidea</taxon>
        <taxon>Panagrolaimidae</taxon>
        <taxon>Panagrellus</taxon>
    </lineage>
</organism>
<reference evidence="1" key="1">
    <citation type="journal article" date="2013" name="Genetics">
        <title>The draft genome and transcriptome of Panagrellus redivivus are shaped by the harsh demands of a free-living lifestyle.</title>
        <authorList>
            <person name="Srinivasan J."/>
            <person name="Dillman A.R."/>
            <person name="Macchietto M.G."/>
            <person name="Heikkinen L."/>
            <person name="Lakso M."/>
            <person name="Fracchia K.M."/>
            <person name="Antoshechkin I."/>
            <person name="Mortazavi A."/>
            <person name="Wong G."/>
            <person name="Sternberg P.W."/>
        </authorList>
    </citation>
    <scope>NUCLEOTIDE SEQUENCE [LARGE SCALE GENOMIC DNA]</scope>
    <source>
        <strain evidence="1">MT8872</strain>
    </source>
</reference>
<accession>A0A7E4VVI0</accession>
<proteinExistence type="predicted"/>
<dbReference type="Proteomes" id="UP000492821">
    <property type="component" value="Unassembled WGS sequence"/>
</dbReference>